<evidence type="ECO:0000313" key="4">
    <source>
        <dbReference type="Proteomes" id="UP000367750"/>
    </source>
</evidence>
<feature type="domain" description="TniQ" evidence="1">
    <location>
        <begin position="3"/>
        <end position="158"/>
    </location>
</feature>
<accession>A0A5J5FRA2</accession>
<proteinExistence type="predicted"/>
<feature type="domain" description="Transposon Tn7 transposition protein TnsD C-terminal" evidence="2">
    <location>
        <begin position="201"/>
        <end position="422"/>
    </location>
</feature>
<keyword evidence="4" id="KW-1185">Reference proteome</keyword>
<comment type="caution">
    <text evidence="3">The sequence shown here is derived from an EMBL/GenBank/DDBJ whole genome shotgun (WGS) entry which is preliminary data.</text>
</comment>
<dbReference type="Pfam" id="PF15978">
    <property type="entry name" value="TnsD"/>
    <property type="match status" value="1"/>
</dbReference>
<protein>
    <submittedName>
        <fullName evidence="3">Uncharacterized protein</fullName>
    </submittedName>
</protein>
<gene>
    <name evidence="3" type="ORF">F4V43_19245</name>
</gene>
<evidence type="ECO:0000313" key="3">
    <source>
        <dbReference type="EMBL" id="KAA8995701.1"/>
    </source>
</evidence>
<dbReference type="InterPro" id="IPR009492">
    <property type="entry name" value="TniQ"/>
</dbReference>
<sequence length="423" mass="48455">MIFFPTIFPDELLYSAFARYHRNSGNESIRQTMKELFDNSSTCSSVWFPSQLDHLTRQIPGQRYSSDELIQKHTLIPYFTPFIPPMRAERLVETMKFSTCSPANMILGRAALSVKPKQKLMYCTGCVSEDRAKYGEAYWHRCHQLEGVYLCPMHGELLWQSNISHQMQKNRFQYITLEKALVDNGELISTEFLGGEFSRNIATQSLSLLEKQFPSEGLHSINRYYVSRLRSEGYVCNASSRIRWDRLIQGFNSFYGEKLLATINGVISESDSWLHKLLRKPRVSCHPLRHILLLGFLGESVEGMMNSLSRGTMTTFEPFGHGPWPCLNKAASHYKQPMIGSVKITRGSKTGKPVGTFKCNCGFVYSRTGPDDKESDRYQIGRVKEFGIVWKNRLVELSSQQLSLRKKADMLGCDPQTVLNYQE</sequence>
<name>A0A5J5FRA2_9BACL</name>
<organism evidence="3 4">
    <name type="scientific">Paenibacillus spiritus</name>
    <dbReference type="NCBI Taxonomy" id="2496557"/>
    <lineage>
        <taxon>Bacteria</taxon>
        <taxon>Bacillati</taxon>
        <taxon>Bacillota</taxon>
        <taxon>Bacilli</taxon>
        <taxon>Bacillales</taxon>
        <taxon>Paenibacillaceae</taxon>
        <taxon>Paenibacillus</taxon>
    </lineage>
</organism>
<evidence type="ECO:0000259" key="1">
    <source>
        <dbReference type="Pfam" id="PF06527"/>
    </source>
</evidence>
<dbReference type="Proteomes" id="UP000367750">
    <property type="component" value="Unassembled WGS sequence"/>
</dbReference>
<evidence type="ECO:0000259" key="2">
    <source>
        <dbReference type="Pfam" id="PF15978"/>
    </source>
</evidence>
<dbReference type="OrthoDB" id="470139at2"/>
<dbReference type="Pfam" id="PF06527">
    <property type="entry name" value="TniQ"/>
    <property type="match status" value="1"/>
</dbReference>
<dbReference type="EMBL" id="VYKK01000039">
    <property type="protein sequence ID" value="KAA8995701.1"/>
    <property type="molecule type" value="Genomic_DNA"/>
</dbReference>
<reference evidence="3 4" key="1">
    <citation type="submission" date="2019-09" db="EMBL/GenBank/DDBJ databases">
        <title>Bacillus ochoae sp. nov., Paenibacillus whitsoniae sp. nov., Paenibacillus spiritus sp. nov. Isolated from the Mars Exploration Rover during spacecraft assembly.</title>
        <authorList>
            <person name="Seuylemezian A."/>
            <person name="Vaishampayan P."/>
        </authorList>
    </citation>
    <scope>NUCLEOTIDE SEQUENCE [LARGE SCALE GENOMIC DNA]</scope>
    <source>
        <strain evidence="3 4">MER_111</strain>
    </source>
</reference>
<dbReference type="RefSeq" id="WP_150459885.1">
    <property type="nucleotide sequence ID" value="NZ_VYKK01000039.1"/>
</dbReference>
<dbReference type="AlphaFoldDB" id="A0A5J5FRA2"/>
<dbReference type="InterPro" id="IPR032750">
    <property type="entry name" value="TnsD_C"/>
</dbReference>